<protein>
    <recommendedName>
        <fullName evidence="4">DUF2946 domain-containing protein</fullName>
    </recommendedName>
</protein>
<keyword evidence="1" id="KW-0732">Signal</keyword>
<name>A0A1V0RSW7_9RHOB</name>
<gene>
    <name evidence="2" type="ORF">ROSMUCSMR3_03393</name>
</gene>
<feature type="chain" id="PRO_5013024924" description="DUF2946 domain-containing protein" evidence="1">
    <location>
        <begin position="22"/>
        <end position="128"/>
    </location>
</feature>
<evidence type="ECO:0000313" key="2">
    <source>
        <dbReference type="EMBL" id="ARE84854.1"/>
    </source>
</evidence>
<reference evidence="2 3" key="1">
    <citation type="submission" date="2017-03" db="EMBL/GenBank/DDBJ databases">
        <title>Genome Sequence of Roseovarius mucosus strain SMR3 Isolated from a culture of the Diatom Skeletonema marinoi.</title>
        <authorList>
            <person name="Topel M."/>
            <person name="Pinder M."/>
            <person name="Johansson O.N."/>
            <person name="Kourtchenko O."/>
            <person name="Godhe A."/>
            <person name="Clarke A.K."/>
        </authorList>
    </citation>
    <scope>NUCLEOTIDE SEQUENCE [LARGE SCALE GENOMIC DNA]</scope>
    <source>
        <strain evidence="2 3">SMR3</strain>
    </source>
</reference>
<dbReference type="RefSeq" id="WP_081508050.1">
    <property type="nucleotide sequence ID" value="NZ_CP020474.1"/>
</dbReference>
<proteinExistence type="predicted"/>
<feature type="signal peptide" evidence="1">
    <location>
        <begin position="1"/>
        <end position="21"/>
    </location>
</feature>
<dbReference type="EMBL" id="CP020474">
    <property type="protein sequence ID" value="ARE84854.1"/>
    <property type="molecule type" value="Genomic_DNA"/>
</dbReference>
<sequence length="128" mass="13401">MIRKYALFLLTSLLALSLALGALTAGRAAGLAAFKATLTQMVICAGAEGEKTVHLARDGTPVNLPHCEKILCDECLQTGSHVLLTAEFELGAQRVTAADRDQPGADLHHPEMILTAQSRAPPAAKATA</sequence>
<dbReference type="KEGG" id="rmm:ROSMUCSMR3_03393"/>
<dbReference type="AlphaFoldDB" id="A0A1V0RSW7"/>
<evidence type="ECO:0008006" key="4">
    <source>
        <dbReference type="Google" id="ProtNLM"/>
    </source>
</evidence>
<keyword evidence="3" id="KW-1185">Reference proteome</keyword>
<evidence type="ECO:0000313" key="3">
    <source>
        <dbReference type="Proteomes" id="UP000192273"/>
    </source>
</evidence>
<organism evidence="2 3">
    <name type="scientific">Roseovarius mucosus</name>
    <dbReference type="NCBI Taxonomy" id="215743"/>
    <lineage>
        <taxon>Bacteria</taxon>
        <taxon>Pseudomonadati</taxon>
        <taxon>Pseudomonadota</taxon>
        <taxon>Alphaproteobacteria</taxon>
        <taxon>Rhodobacterales</taxon>
        <taxon>Roseobacteraceae</taxon>
        <taxon>Roseovarius</taxon>
    </lineage>
</organism>
<evidence type="ECO:0000256" key="1">
    <source>
        <dbReference type="SAM" id="SignalP"/>
    </source>
</evidence>
<accession>A0A1V0RSW7</accession>
<dbReference type="Proteomes" id="UP000192273">
    <property type="component" value="Chromosome"/>
</dbReference>
<dbReference type="OrthoDB" id="7745946at2"/>